<organism evidence="5 6">
    <name type="scientific">Diaphorobacter aerolatus</name>
    <dbReference type="NCBI Taxonomy" id="1288495"/>
    <lineage>
        <taxon>Bacteria</taxon>
        <taxon>Pseudomonadati</taxon>
        <taxon>Pseudomonadota</taxon>
        <taxon>Betaproteobacteria</taxon>
        <taxon>Burkholderiales</taxon>
        <taxon>Comamonadaceae</taxon>
        <taxon>Diaphorobacter</taxon>
    </lineage>
</organism>
<dbReference type="InterPro" id="IPR027417">
    <property type="entry name" value="P-loop_NTPase"/>
</dbReference>
<dbReference type="PROSITE" id="PS50893">
    <property type="entry name" value="ABC_TRANSPORTER_2"/>
    <property type="match status" value="1"/>
</dbReference>
<accession>A0A7H0GIG2</accession>
<dbReference type="PANTHER" id="PTHR43158">
    <property type="entry name" value="SKFA PEPTIDE EXPORT ATP-BINDING PROTEIN SKFE"/>
    <property type="match status" value="1"/>
</dbReference>
<keyword evidence="1" id="KW-1003">Cell membrane</keyword>
<feature type="domain" description="ABC transporter" evidence="4">
    <location>
        <begin position="10"/>
        <end position="233"/>
    </location>
</feature>
<dbReference type="KEGG" id="daer:H9K75_18700"/>
<dbReference type="PANTHER" id="PTHR43158:SF10">
    <property type="entry name" value="ABC TRANSPORTER ATP-BINDING PROTEIN YTRB"/>
    <property type="match status" value="1"/>
</dbReference>
<dbReference type="EMBL" id="CP060783">
    <property type="protein sequence ID" value="QNP48078.1"/>
    <property type="molecule type" value="Genomic_DNA"/>
</dbReference>
<dbReference type="SMART" id="SM00382">
    <property type="entry name" value="AAA"/>
    <property type="match status" value="1"/>
</dbReference>
<dbReference type="Gene3D" id="3.40.50.300">
    <property type="entry name" value="P-loop containing nucleotide triphosphate hydrolases"/>
    <property type="match status" value="1"/>
</dbReference>
<keyword evidence="6" id="KW-1185">Reference proteome</keyword>
<dbReference type="InterPro" id="IPR003439">
    <property type="entry name" value="ABC_transporter-like_ATP-bd"/>
</dbReference>
<name>A0A7H0GIG2_9BURK</name>
<dbReference type="SUPFAM" id="SSF52540">
    <property type="entry name" value="P-loop containing nucleoside triphosphate hydrolases"/>
    <property type="match status" value="1"/>
</dbReference>
<dbReference type="Proteomes" id="UP000516028">
    <property type="component" value="Chromosome"/>
</dbReference>
<evidence type="ECO:0000256" key="1">
    <source>
        <dbReference type="ARBA" id="ARBA00022475"/>
    </source>
</evidence>
<keyword evidence="3 5" id="KW-0067">ATP-binding</keyword>
<evidence type="ECO:0000313" key="6">
    <source>
        <dbReference type="Proteomes" id="UP000516028"/>
    </source>
</evidence>
<keyword evidence="2" id="KW-0547">Nucleotide-binding</keyword>
<dbReference type="GO" id="GO:0005524">
    <property type="term" value="F:ATP binding"/>
    <property type="evidence" value="ECO:0007669"/>
    <property type="project" value="UniProtKB-KW"/>
</dbReference>
<gene>
    <name evidence="5" type="ORF">H9K75_18700</name>
</gene>
<evidence type="ECO:0000256" key="2">
    <source>
        <dbReference type="ARBA" id="ARBA00022741"/>
    </source>
</evidence>
<dbReference type="Pfam" id="PF00005">
    <property type="entry name" value="ABC_tran"/>
    <property type="match status" value="1"/>
</dbReference>
<dbReference type="InterPro" id="IPR003593">
    <property type="entry name" value="AAA+_ATPase"/>
</dbReference>
<dbReference type="RefSeq" id="WP_187723753.1">
    <property type="nucleotide sequence ID" value="NZ_CP060783.1"/>
</dbReference>
<protein>
    <submittedName>
        <fullName evidence="5">ABC transporter ATP-binding protein</fullName>
    </submittedName>
</protein>
<evidence type="ECO:0000313" key="5">
    <source>
        <dbReference type="EMBL" id="QNP48078.1"/>
    </source>
</evidence>
<sequence>MGDNPLAAEIRVSDLQFGYKTPLFDRLNAHIGAPGVYGLFGRNGTGKSTLLKLLCGLLTPEAGAISVLGYTPRQRAAEFLAQVYLLPEEFHLPNLKPEALMRNQGVFYPAFDAALFREYLADLQVPHDQRFSQMSLGQKKKATIAFALATRTPVLLMDEPTNGLDIESRMQFKELMLRPEHATRIVLISTHQAHDLESIIRHIWFIDGGALRLSSDMQRLADDLAMGVAASADELPDQDALLYTEPLGTQIAWLARRDALAADFPATPLQLELIYKALSLNPQQMLAVAGERD</sequence>
<dbReference type="GO" id="GO:0016887">
    <property type="term" value="F:ATP hydrolysis activity"/>
    <property type="evidence" value="ECO:0007669"/>
    <property type="project" value="InterPro"/>
</dbReference>
<evidence type="ECO:0000259" key="4">
    <source>
        <dbReference type="PROSITE" id="PS50893"/>
    </source>
</evidence>
<evidence type="ECO:0000256" key="3">
    <source>
        <dbReference type="ARBA" id="ARBA00022840"/>
    </source>
</evidence>
<reference evidence="5 6" key="1">
    <citation type="submission" date="2020-08" db="EMBL/GenBank/DDBJ databases">
        <title>Genome sequence of Diaphorobacter aerolatus KACC 16536T.</title>
        <authorList>
            <person name="Hyun D.-W."/>
            <person name="Bae J.-W."/>
        </authorList>
    </citation>
    <scope>NUCLEOTIDE SEQUENCE [LARGE SCALE GENOMIC DNA]</scope>
    <source>
        <strain evidence="5 6">KACC 16536</strain>
    </source>
</reference>
<keyword evidence="1" id="KW-0472">Membrane</keyword>
<dbReference type="AlphaFoldDB" id="A0A7H0GIG2"/>
<proteinExistence type="predicted"/>